<dbReference type="RefSeq" id="WP_080859647.1">
    <property type="nucleotide sequence ID" value="NZ_JARTLI010000039.1"/>
</dbReference>
<dbReference type="Proteomes" id="UP001339962">
    <property type="component" value="Unassembled WGS sequence"/>
</dbReference>
<accession>A0ABD5IZQ8</accession>
<feature type="transmembrane region" description="Helical" evidence="1">
    <location>
        <begin position="54"/>
        <end position="75"/>
    </location>
</feature>
<evidence type="ECO:0000313" key="3">
    <source>
        <dbReference type="Proteomes" id="UP001339962"/>
    </source>
</evidence>
<keyword evidence="1" id="KW-0472">Membrane</keyword>
<protein>
    <submittedName>
        <fullName evidence="2">Uncharacterized protein</fullName>
    </submittedName>
</protein>
<reference evidence="2 3" key="1">
    <citation type="submission" date="2023-03" db="EMBL/GenBank/DDBJ databases">
        <title>Bacillus Genome Sequencing.</title>
        <authorList>
            <person name="Dunlap C."/>
        </authorList>
    </citation>
    <scope>NUCLEOTIDE SEQUENCE [LARGE SCALE GENOMIC DNA]</scope>
    <source>
        <strain evidence="2 3">NRS-38</strain>
    </source>
</reference>
<dbReference type="EMBL" id="JARTLI010000039">
    <property type="protein sequence ID" value="MED5053215.1"/>
    <property type="molecule type" value="Genomic_DNA"/>
</dbReference>
<organism evidence="2 3">
    <name type="scientific">Anoxybacteroides rupiense</name>
    <dbReference type="NCBI Taxonomy" id="311460"/>
    <lineage>
        <taxon>Bacteria</taxon>
        <taxon>Bacillati</taxon>
        <taxon>Bacillota</taxon>
        <taxon>Bacilli</taxon>
        <taxon>Bacillales</taxon>
        <taxon>Anoxybacillaceae</taxon>
        <taxon>Anoxybacteroides</taxon>
    </lineage>
</organism>
<dbReference type="AlphaFoldDB" id="A0ABD5IZQ8"/>
<comment type="caution">
    <text evidence="2">The sequence shown here is derived from an EMBL/GenBank/DDBJ whole genome shotgun (WGS) entry which is preliminary data.</text>
</comment>
<keyword evidence="1" id="KW-1133">Transmembrane helix</keyword>
<evidence type="ECO:0000313" key="2">
    <source>
        <dbReference type="EMBL" id="MED5053215.1"/>
    </source>
</evidence>
<proteinExistence type="predicted"/>
<gene>
    <name evidence="2" type="ORF">P9850_15550</name>
</gene>
<keyword evidence="1" id="KW-0812">Transmembrane</keyword>
<name>A0ABD5IZQ8_9BACL</name>
<evidence type="ECO:0000256" key="1">
    <source>
        <dbReference type="SAM" id="Phobius"/>
    </source>
</evidence>
<sequence length="83" mass="9354">MQKYLIFFVVFIAVFTMLQLVSGLFLTLLYTPKISWEKAATLPSHVELVGPNPLFSMAVSLISCGIAAWCTKWLVARMGRMKK</sequence>
<feature type="transmembrane region" description="Helical" evidence="1">
    <location>
        <begin position="7"/>
        <end position="30"/>
    </location>
</feature>